<evidence type="ECO:0000256" key="5">
    <source>
        <dbReference type="ARBA" id="ARBA00023136"/>
    </source>
</evidence>
<protein>
    <submittedName>
        <fullName evidence="10">DUF3817 domain-containing protein</fullName>
    </submittedName>
</protein>
<evidence type="ECO:0000256" key="3">
    <source>
        <dbReference type="ARBA" id="ARBA00022692"/>
    </source>
</evidence>
<evidence type="ECO:0000313" key="9">
    <source>
        <dbReference type="EMBL" id="MEK0253813.1"/>
    </source>
</evidence>
<dbReference type="RefSeq" id="WP_004963712.1">
    <property type="nucleotide sequence ID" value="NZ_BBSG01000044.1"/>
</dbReference>
<name>A0A2R4UME3_ACIJU</name>
<dbReference type="AlphaFoldDB" id="A0A2R4UME3"/>
<feature type="transmembrane region" description="Helical" evidence="6">
    <location>
        <begin position="39"/>
        <end position="58"/>
    </location>
</feature>
<dbReference type="Proteomes" id="UP000253688">
    <property type="component" value="Unassembled WGS sequence"/>
</dbReference>
<dbReference type="OrthoDB" id="9342687at2"/>
<comment type="caution">
    <text evidence="10">The sequence shown here is derived from an EMBL/GenBank/DDBJ whole genome shotgun (WGS) entry which is preliminary data.</text>
</comment>
<dbReference type="STRING" id="40215.BVL33_13905"/>
<reference evidence="9 12" key="3">
    <citation type="submission" date="2024-03" db="EMBL/GenBank/DDBJ databases">
        <title>Cross-transmission of Acinetobacter junii carrying blaOXA-58 in a neonatal intensive care unit.</title>
        <authorList>
            <person name="Bour M."/>
            <person name="Potron A."/>
            <person name="Lecointe D."/>
        </authorList>
    </citation>
    <scope>NUCLEOTIDE SEQUENCE [LARGE SCALE GENOMIC DNA]</scope>
    <source>
        <strain evidence="9 12">21A3096 case 1</strain>
    </source>
</reference>
<feature type="transmembrane region" description="Helical" evidence="6">
    <location>
        <begin position="6"/>
        <end position="27"/>
    </location>
</feature>
<dbReference type="PANTHER" id="PTHR40077:SF1">
    <property type="entry name" value="MEMBRANE PROTEIN"/>
    <property type="match status" value="1"/>
</dbReference>
<comment type="subcellular location">
    <subcellularLocation>
        <location evidence="1">Cell membrane</location>
        <topology evidence="1">Multi-pass membrane protein</topology>
    </subcellularLocation>
</comment>
<keyword evidence="3 6" id="KW-0812">Transmembrane</keyword>
<keyword evidence="12" id="KW-1185">Reference proteome</keyword>
<gene>
    <name evidence="10" type="ORF">DC346_15125</name>
    <name evidence="8" type="ORF">KTH64_13205</name>
    <name evidence="9" type="ORF">WM018_15280</name>
</gene>
<reference evidence="8" key="2">
    <citation type="submission" date="2021-06" db="EMBL/GenBank/DDBJ databases">
        <title>Propagation of a rapidly emergent carbapenem-resistant Acinetobacter baumannii lineage by various extra-hospital transmission networks.</title>
        <authorList>
            <person name="Calix J."/>
        </authorList>
    </citation>
    <scope>NUCLEOTIDE SEQUENCE</scope>
    <source>
        <strain evidence="8">WU_MDCI_Aw63</strain>
    </source>
</reference>
<dbReference type="Proteomes" id="UP001208534">
    <property type="component" value="Unassembled WGS sequence"/>
</dbReference>
<keyword evidence="4 6" id="KW-1133">Transmembrane helix</keyword>
<dbReference type="PANTHER" id="PTHR40077">
    <property type="entry name" value="MEMBRANE PROTEIN-RELATED"/>
    <property type="match status" value="1"/>
</dbReference>
<evidence type="ECO:0000259" key="7">
    <source>
        <dbReference type="Pfam" id="PF12823"/>
    </source>
</evidence>
<dbReference type="InterPro" id="IPR023845">
    <property type="entry name" value="DUF3817_TM"/>
</dbReference>
<evidence type="ECO:0000256" key="1">
    <source>
        <dbReference type="ARBA" id="ARBA00004651"/>
    </source>
</evidence>
<feature type="domain" description="DUF3817" evidence="7">
    <location>
        <begin position="4"/>
        <end position="90"/>
    </location>
</feature>
<evidence type="ECO:0000313" key="12">
    <source>
        <dbReference type="Proteomes" id="UP001498501"/>
    </source>
</evidence>
<reference evidence="10 11" key="1">
    <citation type="submission" date="2018-04" db="EMBL/GenBank/DDBJ databases">
        <title>Acinetobacter junii Genome sequencing and assembly.</title>
        <authorList>
            <person name="Su J."/>
            <person name="Rensing C."/>
            <person name="Mazhar H.S."/>
        </authorList>
    </citation>
    <scope>NUCLEOTIDE SEQUENCE [LARGE SCALE GENOMIC DNA]</scope>
    <source>
        <strain evidence="10 11">SC22</strain>
    </source>
</reference>
<accession>A0A2R4UME3</accession>
<evidence type="ECO:0000256" key="4">
    <source>
        <dbReference type="ARBA" id="ARBA00022989"/>
    </source>
</evidence>
<evidence type="ECO:0000313" key="8">
    <source>
        <dbReference type="EMBL" id="MCU4397889.1"/>
    </source>
</evidence>
<organism evidence="10 11">
    <name type="scientific">Acinetobacter junii</name>
    <dbReference type="NCBI Taxonomy" id="40215"/>
    <lineage>
        <taxon>Bacteria</taxon>
        <taxon>Pseudomonadati</taxon>
        <taxon>Pseudomonadota</taxon>
        <taxon>Gammaproteobacteria</taxon>
        <taxon>Moraxellales</taxon>
        <taxon>Moraxellaceae</taxon>
        <taxon>Acinetobacter</taxon>
    </lineage>
</organism>
<dbReference type="Pfam" id="PF12823">
    <property type="entry name" value="DUF3817"/>
    <property type="match status" value="1"/>
</dbReference>
<dbReference type="Proteomes" id="UP001498501">
    <property type="component" value="Unassembled WGS sequence"/>
</dbReference>
<sequence length="103" mass="11577">MNVQALRFVGTLEGISFLLLLGVAMPIKYIWGNPVFVKYIGMGHGVLFVLFLVMLLVVCHRMKWSLSIFNLGLIAAILPFGPFIFDRKVKQLAEKDHSTLIAE</sequence>
<dbReference type="EMBL" id="JBBMLE010000087">
    <property type="protein sequence ID" value="MEK0253813.1"/>
    <property type="molecule type" value="Genomic_DNA"/>
</dbReference>
<evidence type="ECO:0000256" key="2">
    <source>
        <dbReference type="ARBA" id="ARBA00022475"/>
    </source>
</evidence>
<evidence type="ECO:0000313" key="11">
    <source>
        <dbReference type="Proteomes" id="UP000253688"/>
    </source>
</evidence>
<keyword evidence="2" id="KW-1003">Cell membrane</keyword>
<evidence type="ECO:0000256" key="6">
    <source>
        <dbReference type="SAM" id="Phobius"/>
    </source>
</evidence>
<keyword evidence="5 6" id="KW-0472">Membrane</keyword>
<dbReference type="NCBIfam" id="TIGR03954">
    <property type="entry name" value="integ_memb_HG"/>
    <property type="match status" value="1"/>
</dbReference>
<evidence type="ECO:0000313" key="10">
    <source>
        <dbReference type="EMBL" id="RBA42845.1"/>
    </source>
</evidence>
<feature type="transmembrane region" description="Helical" evidence="6">
    <location>
        <begin position="64"/>
        <end position="85"/>
    </location>
</feature>
<dbReference type="EMBL" id="JAHPRE010000059">
    <property type="protein sequence ID" value="MCU4397889.1"/>
    <property type="molecule type" value="Genomic_DNA"/>
</dbReference>
<dbReference type="GO" id="GO:0005886">
    <property type="term" value="C:plasma membrane"/>
    <property type="evidence" value="ECO:0007669"/>
    <property type="project" value="UniProtKB-SubCell"/>
</dbReference>
<proteinExistence type="predicted"/>
<dbReference type="EMBL" id="QEWH01000115">
    <property type="protein sequence ID" value="RBA42845.1"/>
    <property type="molecule type" value="Genomic_DNA"/>
</dbReference>